<sequence>MSAYTSEYPSIPFDPAYKKFFEDFYAASDVPDAHEKYVEFYTQDATLIMASNQVQGTSDILAFRKSMWEKVSSRIHNPLKIFPFGPNSDEVMLRGTVQYGLKAGGEASVDWGAYARLTKVNGEVKLAFYQVYLVSLIATGF</sequence>
<dbReference type="OrthoDB" id="3468019at2759"/>
<gene>
    <name evidence="1" type="ORF">BU24DRAFT_358898</name>
</gene>
<reference evidence="1" key="1">
    <citation type="journal article" date="2020" name="Stud. Mycol.">
        <title>101 Dothideomycetes genomes: a test case for predicting lifestyles and emergence of pathogens.</title>
        <authorList>
            <person name="Haridas S."/>
            <person name="Albert R."/>
            <person name="Binder M."/>
            <person name="Bloem J."/>
            <person name="Labutti K."/>
            <person name="Salamov A."/>
            <person name="Andreopoulos B."/>
            <person name="Baker S."/>
            <person name="Barry K."/>
            <person name="Bills G."/>
            <person name="Bluhm B."/>
            <person name="Cannon C."/>
            <person name="Castanera R."/>
            <person name="Culley D."/>
            <person name="Daum C."/>
            <person name="Ezra D."/>
            <person name="Gonzalez J."/>
            <person name="Henrissat B."/>
            <person name="Kuo A."/>
            <person name="Liang C."/>
            <person name="Lipzen A."/>
            <person name="Lutzoni F."/>
            <person name="Magnuson J."/>
            <person name="Mondo S."/>
            <person name="Nolan M."/>
            <person name="Ohm R."/>
            <person name="Pangilinan J."/>
            <person name="Park H.-J."/>
            <person name="Ramirez L."/>
            <person name="Alfaro M."/>
            <person name="Sun H."/>
            <person name="Tritt A."/>
            <person name="Yoshinaga Y."/>
            <person name="Zwiers L.-H."/>
            <person name="Turgeon B."/>
            <person name="Goodwin S."/>
            <person name="Spatafora J."/>
            <person name="Crous P."/>
            <person name="Grigoriev I."/>
        </authorList>
    </citation>
    <scope>NUCLEOTIDE SEQUENCE</scope>
    <source>
        <strain evidence="1">CBS 175.79</strain>
    </source>
</reference>
<dbReference type="InterPro" id="IPR032710">
    <property type="entry name" value="NTF2-like_dom_sf"/>
</dbReference>
<dbReference type="AlphaFoldDB" id="A0A6A5X8E9"/>
<keyword evidence="2" id="KW-1185">Reference proteome</keyword>
<dbReference type="RefSeq" id="XP_033377519.1">
    <property type="nucleotide sequence ID" value="XM_033524015.1"/>
</dbReference>
<proteinExistence type="predicted"/>
<protein>
    <recommendedName>
        <fullName evidence="3">SnoaL-like domain-containing protein</fullName>
    </recommendedName>
</protein>
<accession>A0A6A5X8E9</accession>
<dbReference type="PANTHER" id="PTHR39401">
    <property type="entry name" value="SNOAL-LIKE DOMAIN-CONTAINING PROTEIN"/>
    <property type="match status" value="1"/>
</dbReference>
<dbReference type="SUPFAM" id="SSF54427">
    <property type="entry name" value="NTF2-like"/>
    <property type="match status" value="1"/>
</dbReference>
<name>A0A6A5X8E9_9PLEO</name>
<dbReference type="Proteomes" id="UP000799778">
    <property type="component" value="Unassembled WGS sequence"/>
</dbReference>
<organism evidence="1 2">
    <name type="scientific">Aaosphaeria arxii CBS 175.79</name>
    <dbReference type="NCBI Taxonomy" id="1450172"/>
    <lineage>
        <taxon>Eukaryota</taxon>
        <taxon>Fungi</taxon>
        <taxon>Dikarya</taxon>
        <taxon>Ascomycota</taxon>
        <taxon>Pezizomycotina</taxon>
        <taxon>Dothideomycetes</taxon>
        <taxon>Pleosporomycetidae</taxon>
        <taxon>Pleosporales</taxon>
        <taxon>Pleosporales incertae sedis</taxon>
        <taxon>Aaosphaeria</taxon>
    </lineage>
</organism>
<evidence type="ECO:0008006" key="3">
    <source>
        <dbReference type="Google" id="ProtNLM"/>
    </source>
</evidence>
<evidence type="ECO:0000313" key="2">
    <source>
        <dbReference type="Proteomes" id="UP000799778"/>
    </source>
</evidence>
<dbReference type="GeneID" id="54281412"/>
<dbReference type="EMBL" id="ML978079">
    <property type="protein sequence ID" value="KAF2009180.1"/>
    <property type="molecule type" value="Genomic_DNA"/>
</dbReference>
<dbReference type="PANTHER" id="PTHR39401:SF1">
    <property type="entry name" value="SNOAL-LIKE DOMAIN-CONTAINING PROTEIN"/>
    <property type="match status" value="1"/>
</dbReference>
<evidence type="ECO:0000313" key="1">
    <source>
        <dbReference type="EMBL" id="KAF2009180.1"/>
    </source>
</evidence>